<keyword evidence="3" id="KW-1185">Reference proteome</keyword>
<geneLocation type="plasmid" evidence="2 3">
    <name>pECL_B</name>
</geneLocation>
<dbReference type="EMBL" id="CP001920">
    <property type="protein sequence ID" value="ADF64981.1"/>
    <property type="molecule type" value="Genomic_DNA"/>
</dbReference>
<protein>
    <recommendedName>
        <fullName evidence="4">Antirestriction protein</fullName>
    </recommendedName>
</protein>
<gene>
    <name evidence="2" type="ordered locus">ECL_B019</name>
</gene>
<dbReference type="PATRIC" id="fig|716541.4.peg.239"/>
<dbReference type="HOGENOM" id="CLU_085306_1_2_6"/>
<dbReference type="OrthoDB" id="1164967at2"/>
<dbReference type="InterPro" id="IPR042297">
    <property type="entry name" value="Antirestriction_sf"/>
</dbReference>
<dbReference type="InterPro" id="IPR004914">
    <property type="entry name" value="Antirestrict"/>
</dbReference>
<dbReference type="Gene3D" id="3.30.70.3580">
    <property type="entry name" value="Antirestriction protein"/>
    <property type="match status" value="1"/>
</dbReference>
<keyword evidence="2" id="KW-0614">Plasmid</keyword>
<dbReference type="Proteomes" id="UP000002363">
    <property type="component" value="Plasmid pECL_B"/>
</dbReference>
<evidence type="ECO:0000313" key="3">
    <source>
        <dbReference type="Proteomes" id="UP000002363"/>
    </source>
</evidence>
<accession>A0A0H3CSS6</accession>
<name>A0A0H3CSS6_ENTCC</name>
<dbReference type="AlphaFoldDB" id="A0A0H3CSS6"/>
<evidence type="ECO:0000313" key="2">
    <source>
        <dbReference type="EMBL" id="ADF64981.1"/>
    </source>
</evidence>
<organism evidence="2 3">
    <name type="scientific">Enterobacter cloacae subsp. cloacae (strain ATCC 13047 / DSM 30054 / NBRC 13535 / NCTC 10005 / WDCM 00083 / NCDC 279-56)</name>
    <dbReference type="NCBI Taxonomy" id="716541"/>
    <lineage>
        <taxon>Bacteria</taxon>
        <taxon>Pseudomonadati</taxon>
        <taxon>Pseudomonadota</taxon>
        <taxon>Gammaproteobacteria</taxon>
        <taxon>Enterobacterales</taxon>
        <taxon>Enterobacteriaceae</taxon>
        <taxon>Enterobacter</taxon>
        <taxon>Enterobacter cloacae complex</taxon>
    </lineage>
</organism>
<dbReference type="RefSeq" id="WP_013087289.1">
    <property type="nucleotide sequence ID" value="NC_014108.1"/>
</dbReference>
<evidence type="ECO:0000256" key="1">
    <source>
        <dbReference type="ARBA" id="ARBA00008618"/>
    </source>
</evidence>
<dbReference type="EnsemblBacteria" id="ADF64981">
    <property type="protein sequence ID" value="ADF64981"/>
    <property type="gene ID" value="ECL_B019"/>
</dbReference>
<evidence type="ECO:0008006" key="4">
    <source>
        <dbReference type="Google" id="ProtNLM"/>
    </source>
</evidence>
<sequence length="143" mass="16443">MSEAPVVLIKQETTELGRLVFHTLLFREYCEYANLAAVSFMKRFCDKYETGYWSYFKVGSNSGFMCPDAHEFYHFEMPNYFSGNVTAEAAGIIVTLYVLQSCFDAAWKRQDSGLCDHFREAMDTLKDYAATTDESHSIFRAID</sequence>
<dbReference type="KEGG" id="enc:ECL_B019"/>
<proteinExistence type="inferred from homology"/>
<reference evidence="2 3" key="1">
    <citation type="journal article" date="2010" name="J. Bacteriol.">
        <title>Complete genome sequence of Enterobacter cloacae subsp. cloacae type strain ATCC 13047.</title>
        <authorList>
            <person name="Ren Y."/>
            <person name="Ren Y."/>
            <person name="Zhou Z."/>
            <person name="Guo X."/>
            <person name="Li Y."/>
            <person name="Feng L."/>
            <person name="Wang L."/>
        </authorList>
    </citation>
    <scope>NUCLEOTIDE SEQUENCE [LARGE SCALE GENOMIC DNA]</scope>
    <source>
        <strain evidence="3">ATCC 13047 / DSM 30054 / NBRC 13535 / NCTC 10005 / WDCM 00083 / NCDC 279-56</strain>
        <plasmid evidence="2">pECL_B</plasmid>
    </source>
</reference>
<comment type="similarity">
    <text evidence="1">Belongs to the antirestriction protein family.</text>
</comment>
<dbReference type="Pfam" id="PF03230">
    <property type="entry name" value="Antirestrict"/>
    <property type="match status" value="1"/>
</dbReference>